<dbReference type="AlphaFoldDB" id="A0AAW5K866"/>
<dbReference type="InterPro" id="IPR001387">
    <property type="entry name" value="Cro/C1-type_HTH"/>
</dbReference>
<gene>
    <name evidence="3" type="ORF">NE630_07195</name>
</gene>
<sequence>MANSIRKYREAAGLTQAELAEMLKNSRQSIVRYETGASEPRWADITAMASILGCTPTELMAEPESNPTQPLP</sequence>
<dbReference type="Gene3D" id="1.10.260.40">
    <property type="entry name" value="lambda repressor-like DNA-binding domains"/>
    <property type="match status" value="1"/>
</dbReference>
<proteinExistence type="predicted"/>
<keyword evidence="1" id="KW-0238">DNA-binding</keyword>
<dbReference type="PANTHER" id="PTHR46558:SF4">
    <property type="entry name" value="DNA-BIDING PHAGE PROTEIN"/>
    <property type="match status" value="1"/>
</dbReference>
<dbReference type="SUPFAM" id="SSF47413">
    <property type="entry name" value="lambda repressor-like DNA-binding domains"/>
    <property type="match status" value="1"/>
</dbReference>
<dbReference type="Pfam" id="PF01381">
    <property type="entry name" value="HTH_3"/>
    <property type="match status" value="1"/>
</dbReference>
<comment type="caution">
    <text evidence="3">The sequence shown here is derived from an EMBL/GenBank/DDBJ whole genome shotgun (WGS) entry which is preliminary data.</text>
</comment>
<dbReference type="SMART" id="SM00530">
    <property type="entry name" value="HTH_XRE"/>
    <property type="match status" value="1"/>
</dbReference>
<evidence type="ECO:0000256" key="1">
    <source>
        <dbReference type="ARBA" id="ARBA00023125"/>
    </source>
</evidence>
<dbReference type="CDD" id="cd00093">
    <property type="entry name" value="HTH_XRE"/>
    <property type="match status" value="1"/>
</dbReference>
<protein>
    <submittedName>
        <fullName evidence="3">Helix-turn-helix domain-containing protein</fullName>
    </submittedName>
</protein>
<dbReference type="PROSITE" id="PS50943">
    <property type="entry name" value="HTH_CROC1"/>
    <property type="match status" value="1"/>
</dbReference>
<dbReference type="Proteomes" id="UP001205919">
    <property type="component" value="Unassembled WGS sequence"/>
</dbReference>
<evidence type="ECO:0000259" key="2">
    <source>
        <dbReference type="PROSITE" id="PS50943"/>
    </source>
</evidence>
<keyword evidence="4" id="KW-1185">Reference proteome</keyword>
<evidence type="ECO:0000313" key="4">
    <source>
        <dbReference type="Proteomes" id="UP001205919"/>
    </source>
</evidence>
<dbReference type="InterPro" id="IPR010982">
    <property type="entry name" value="Lambda_DNA-bd_dom_sf"/>
</dbReference>
<feature type="domain" description="HTH cro/C1-type" evidence="2">
    <location>
        <begin position="5"/>
        <end position="59"/>
    </location>
</feature>
<dbReference type="RefSeq" id="WP_008709906.1">
    <property type="nucleotide sequence ID" value="NZ_CABKQM010000005.1"/>
</dbReference>
<organism evidence="3 4">
    <name type="scientific">Cloacibacillus evryensis</name>
    <dbReference type="NCBI Taxonomy" id="508460"/>
    <lineage>
        <taxon>Bacteria</taxon>
        <taxon>Thermotogati</taxon>
        <taxon>Synergistota</taxon>
        <taxon>Synergistia</taxon>
        <taxon>Synergistales</taxon>
        <taxon>Synergistaceae</taxon>
        <taxon>Cloacibacillus</taxon>
    </lineage>
</organism>
<dbReference type="EMBL" id="JANFYT010000013">
    <property type="protein sequence ID" value="MCQ4814214.1"/>
    <property type="molecule type" value="Genomic_DNA"/>
</dbReference>
<accession>A0AAW5K866</accession>
<reference evidence="3 4" key="1">
    <citation type="submission" date="2022-06" db="EMBL/GenBank/DDBJ databases">
        <title>Isolation of gut microbiota from human fecal samples.</title>
        <authorList>
            <person name="Pamer E.G."/>
            <person name="Barat B."/>
            <person name="Waligurski E."/>
            <person name="Medina S."/>
            <person name="Paddock L."/>
            <person name="Mostad J."/>
        </authorList>
    </citation>
    <scope>NUCLEOTIDE SEQUENCE [LARGE SCALE GENOMIC DNA]</scope>
    <source>
        <strain evidence="3 4">DFI.9.90</strain>
    </source>
</reference>
<dbReference type="PANTHER" id="PTHR46558">
    <property type="entry name" value="TRACRIPTIONAL REGULATORY PROTEIN-RELATED-RELATED"/>
    <property type="match status" value="1"/>
</dbReference>
<dbReference type="GO" id="GO:0003677">
    <property type="term" value="F:DNA binding"/>
    <property type="evidence" value="ECO:0007669"/>
    <property type="project" value="UniProtKB-KW"/>
</dbReference>
<name>A0AAW5K866_9BACT</name>
<evidence type="ECO:0000313" key="3">
    <source>
        <dbReference type="EMBL" id="MCQ4814214.1"/>
    </source>
</evidence>